<feature type="transmembrane region" description="Helical" evidence="1">
    <location>
        <begin position="66"/>
        <end position="84"/>
    </location>
</feature>
<name>A0A2V4E3A0_9GAMM</name>
<reference evidence="2 3" key="1">
    <citation type="submission" date="2018-05" db="EMBL/GenBank/DDBJ databases">
        <title>Reference genomes for bee gut microbiota database.</title>
        <authorList>
            <person name="Ellegaard K.M."/>
        </authorList>
    </citation>
    <scope>NUCLEOTIDE SEQUENCE [LARGE SCALE GENOMIC DNA]</scope>
    <source>
        <strain evidence="2 3">ESL0182</strain>
    </source>
</reference>
<protein>
    <submittedName>
        <fullName evidence="2">Uncharacterized protein</fullName>
    </submittedName>
</protein>
<evidence type="ECO:0000313" key="2">
    <source>
        <dbReference type="EMBL" id="PXZ07705.1"/>
    </source>
</evidence>
<keyword evidence="1" id="KW-0472">Membrane</keyword>
<proteinExistence type="predicted"/>
<keyword evidence="1" id="KW-1133">Transmembrane helix</keyword>
<evidence type="ECO:0000256" key="1">
    <source>
        <dbReference type="SAM" id="Phobius"/>
    </source>
</evidence>
<comment type="caution">
    <text evidence="2">The sequence shown here is derived from an EMBL/GenBank/DDBJ whole genome shotgun (WGS) entry which is preliminary data.</text>
</comment>
<accession>A0A2V4E3A0</accession>
<keyword evidence="3" id="KW-1185">Reference proteome</keyword>
<dbReference type="AlphaFoldDB" id="A0A2V4E3A0"/>
<gene>
    <name evidence="2" type="ORF">DKK70_07635</name>
</gene>
<organism evidence="2 3">
    <name type="scientific">Gilliamella apicola</name>
    <dbReference type="NCBI Taxonomy" id="1196095"/>
    <lineage>
        <taxon>Bacteria</taxon>
        <taxon>Pseudomonadati</taxon>
        <taxon>Pseudomonadota</taxon>
        <taxon>Gammaproteobacteria</taxon>
        <taxon>Orbales</taxon>
        <taxon>Orbaceae</taxon>
        <taxon>Gilliamella</taxon>
    </lineage>
</organism>
<dbReference type="OrthoDB" id="7063564at2"/>
<keyword evidence="1" id="KW-0812">Transmembrane</keyword>
<dbReference type="RefSeq" id="WP_110433436.1">
    <property type="nucleotide sequence ID" value="NZ_QGLR01000009.1"/>
</dbReference>
<sequence>MTVNILTIKCPQCSSIKHSSLGNDKYKCESCGAIYFIDKNEQHIYIHQQNQSQETLEVNKITNFKILGLLGCLIPLVLVLYFYLTENSNDIDPVIESDSYQSTISSSEINKIKKEEWTHKNIKMFVDNETPFLIMESKLHVEDPDLFAQSKDQFFIKIFDFNAKQFVSEFNVTDDNNKKISYEIKTWDQDEILLLINNQKLYQLNKKNKTFQDVEQRFFTNHTEFSQGLAKIEFVRPQWGSGLYVYTNKGKHFYYYPMIDKLYDEDAFYNARDGFKSLPANASTRISYQFDLESYDYPDENHQLIKYEYKYLPGFPREEPMFRWRKIYDNPSNQAVVVIYENTPFKKLLIHPTKKNDSRIIKYADFTPDRLYFFPKLLTFNDDAVLIAFTTSPVKTENYIVQLLNAKNTDIIFSYNFPFEFKQLNAEITKDHILLMTEDHFIGLNHEGKQDFLLDIQSLNSRE</sequence>
<dbReference type="EMBL" id="QGLR01000009">
    <property type="protein sequence ID" value="PXZ07705.1"/>
    <property type="molecule type" value="Genomic_DNA"/>
</dbReference>
<evidence type="ECO:0000313" key="3">
    <source>
        <dbReference type="Proteomes" id="UP000247932"/>
    </source>
</evidence>
<dbReference type="Proteomes" id="UP000247932">
    <property type="component" value="Unassembled WGS sequence"/>
</dbReference>